<name>A0A067SU20_GALM3</name>
<evidence type="ECO:0000259" key="2">
    <source>
        <dbReference type="Pfam" id="PF24883"/>
    </source>
</evidence>
<dbReference type="SUPFAM" id="SSF52540">
    <property type="entry name" value="P-loop containing nucleoside triphosphate hydrolases"/>
    <property type="match status" value="1"/>
</dbReference>
<dbReference type="Pfam" id="PF24883">
    <property type="entry name" value="NPHP3_N"/>
    <property type="match status" value="1"/>
</dbReference>
<dbReference type="PANTHER" id="PTHR10039:SF17">
    <property type="entry name" value="FUNGAL STAND N-TERMINAL GOODBYE DOMAIN-CONTAINING PROTEIN-RELATED"/>
    <property type="match status" value="1"/>
</dbReference>
<reference evidence="4" key="1">
    <citation type="journal article" date="2014" name="Proc. Natl. Acad. Sci. U.S.A.">
        <title>Extensive sampling of basidiomycete genomes demonstrates inadequacy of the white-rot/brown-rot paradigm for wood decay fungi.</title>
        <authorList>
            <person name="Riley R."/>
            <person name="Salamov A.A."/>
            <person name="Brown D.W."/>
            <person name="Nagy L.G."/>
            <person name="Floudas D."/>
            <person name="Held B.W."/>
            <person name="Levasseur A."/>
            <person name="Lombard V."/>
            <person name="Morin E."/>
            <person name="Otillar R."/>
            <person name="Lindquist E.A."/>
            <person name="Sun H."/>
            <person name="LaButti K.M."/>
            <person name="Schmutz J."/>
            <person name="Jabbour D."/>
            <person name="Luo H."/>
            <person name="Baker S.E."/>
            <person name="Pisabarro A.G."/>
            <person name="Walton J.D."/>
            <person name="Blanchette R.A."/>
            <person name="Henrissat B."/>
            <person name="Martin F."/>
            <person name="Cullen D."/>
            <person name="Hibbett D.S."/>
            <person name="Grigoriev I.V."/>
        </authorList>
    </citation>
    <scope>NUCLEOTIDE SEQUENCE [LARGE SCALE GENOMIC DNA]</scope>
    <source>
        <strain evidence="4">CBS 339.88</strain>
    </source>
</reference>
<organism evidence="3 4">
    <name type="scientific">Galerina marginata (strain CBS 339.88)</name>
    <dbReference type="NCBI Taxonomy" id="685588"/>
    <lineage>
        <taxon>Eukaryota</taxon>
        <taxon>Fungi</taxon>
        <taxon>Dikarya</taxon>
        <taxon>Basidiomycota</taxon>
        <taxon>Agaricomycotina</taxon>
        <taxon>Agaricomycetes</taxon>
        <taxon>Agaricomycetidae</taxon>
        <taxon>Agaricales</taxon>
        <taxon>Agaricineae</taxon>
        <taxon>Strophariaceae</taxon>
        <taxon>Galerina</taxon>
    </lineage>
</organism>
<dbReference type="HOGENOM" id="CLU_000288_6_10_1"/>
<dbReference type="InterPro" id="IPR056884">
    <property type="entry name" value="NPHP3-like_N"/>
</dbReference>
<dbReference type="Proteomes" id="UP000027222">
    <property type="component" value="Unassembled WGS sequence"/>
</dbReference>
<feature type="domain" description="Nephrocystin 3-like N-terminal" evidence="2">
    <location>
        <begin position="74"/>
        <end position="227"/>
    </location>
</feature>
<evidence type="ECO:0000313" key="4">
    <source>
        <dbReference type="Proteomes" id="UP000027222"/>
    </source>
</evidence>
<dbReference type="Gene3D" id="3.40.50.300">
    <property type="entry name" value="P-loop containing nucleotide triphosphate hydrolases"/>
    <property type="match status" value="1"/>
</dbReference>
<proteinExistence type="predicted"/>
<dbReference type="PANTHER" id="PTHR10039">
    <property type="entry name" value="AMELOGENIN"/>
    <property type="match status" value="1"/>
</dbReference>
<dbReference type="STRING" id="685588.A0A067SU20"/>
<keyword evidence="4" id="KW-1185">Reference proteome</keyword>
<evidence type="ECO:0000256" key="1">
    <source>
        <dbReference type="ARBA" id="ARBA00022737"/>
    </source>
</evidence>
<dbReference type="EMBL" id="KL142398">
    <property type="protein sequence ID" value="KDR70268.1"/>
    <property type="molecule type" value="Genomic_DNA"/>
</dbReference>
<protein>
    <recommendedName>
        <fullName evidence="2">Nephrocystin 3-like N-terminal domain-containing protein</fullName>
    </recommendedName>
</protein>
<keyword evidence="1" id="KW-0677">Repeat</keyword>
<gene>
    <name evidence="3" type="ORF">GALMADRAFT_255165</name>
</gene>
<sequence>MFSRSHNLQINGGVFTEYNGAPKRVGIELLLDAASPSAFHNSGERFDPPKCYPNTRSAILTMITDWIVGKIGWEQYIMWLYGPAGAGKSAIAQTIAELCRANGILLSSFFFSRSDPGRNNVRPLAASLAYQVAINLPEARSLIESVVESDPAIFQQSFQAQFRALVVEPLMHINKLGIFSRSTPYLIMIDGLDECVDANVQRHILETAAALSSYKNPVHLLFMISSRTEQQISFSFSTSAFEGVTTRIALDDTYQSRADIREYLERCFFEMKKAHLQKGLIPTTWPKANDISLLVEKSSGQFIYAATVVRYISSSRYTPMSSLETILGLRPTRNGAPFAELDALYTDVLSRVEDISATLRLLGAVIHLERDPSPWFLKMFLSLDEGDVTRLLVDVFSLVAFKWHRIQFLHASFSDFLSDPDRSKEYYINPATTWTEFALVGLGHLERYSVDLRHSLGFINRLGDTLLHANPTDELRERLLHTPFLEILFLCLEADSTELEFDTVDFKIALNNLFLVLKTSSLRFSNAEELYLHYRGAWDEILRKQLAQIEFDTVMAAIVASIHTDLHIKTLCNILEAKFGVKKGILLGEQVSDIGISLRTTIFYNCYFEEYRNLMLGFLGDPLRAGKYLFDGEKVAVLSLILLETLTGPQLLQTLNTKEVFKTFYMLPDVIPQSGPTEDLIALINIPVIRFPHDVLDPWEDYNYNKKMCKKLVQAFGKYLDRFCGLVPIGFRITIAGNDKHDQVSYYYDTNDE</sequence>
<dbReference type="AlphaFoldDB" id="A0A067SU20"/>
<evidence type="ECO:0000313" key="3">
    <source>
        <dbReference type="EMBL" id="KDR70268.1"/>
    </source>
</evidence>
<accession>A0A067SU20</accession>
<dbReference type="InterPro" id="IPR027417">
    <property type="entry name" value="P-loop_NTPase"/>
</dbReference>